<comment type="caution">
    <text evidence="1">The sequence shown here is derived from an EMBL/GenBank/DDBJ whole genome shotgun (WGS) entry which is preliminary data.</text>
</comment>
<gene>
    <name evidence="1" type="ORF">BSTOLATCC_MIC46936</name>
</gene>
<evidence type="ECO:0000313" key="2">
    <source>
        <dbReference type="Proteomes" id="UP001162131"/>
    </source>
</evidence>
<dbReference type="AlphaFoldDB" id="A0AAU9JNN7"/>
<dbReference type="Proteomes" id="UP001162131">
    <property type="component" value="Unassembled WGS sequence"/>
</dbReference>
<proteinExistence type="predicted"/>
<accession>A0AAU9JNN7</accession>
<evidence type="ECO:0000313" key="1">
    <source>
        <dbReference type="EMBL" id="CAG9328847.1"/>
    </source>
</evidence>
<dbReference type="EMBL" id="CAJZBQ010000046">
    <property type="protein sequence ID" value="CAG9328847.1"/>
    <property type="molecule type" value="Genomic_DNA"/>
</dbReference>
<keyword evidence="2" id="KW-1185">Reference proteome</keyword>
<sequence>MEFIHANYKLTPFHIIFLLSEYKKAPKKAHNNSNHIGNMLESHEQSENNNRNFAMPATVIEEEEYRESWQYSHPLMMT</sequence>
<protein>
    <submittedName>
        <fullName evidence="1">Uncharacterized protein</fullName>
    </submittedName>
</protein>
<name>A0AAU9JNN7_9CILI</name>
<organism evidence="1 2">
    <name type="scientific">Blepharisma stoltei</name>
    <dbReference type="NCBI Taxonomy" id="1481888"/>
    <lineage>
        <taxon>Eukaryota</taxon>
        <taxon>Sar</taxon>
        <taxon>Alveolata</taxon>
        <taxon>Ciliophora</taxon>
        <taxon>Postciliodesmatophora</taxon>
        <taxon>Heterotrichea</taxon>
        <taxon>Heterotrichida</taxon>
        <taxon>Blepharismidae</taxon>
        <taxon>Blepharisma</taxon>
    </lineage>
</organism>
<reference evidence="1" key="1">
    <citation type="submission" date="2021-09" db="EMBL/GenBank/DDBJ databases">
        <authorList>
            <consortium name="AG Swart"/>
            <person name="Singh M."/>
            <person name="Singh A."/>
            <person name="Seah K."/>
            <person name="Emmerich C."/>
        </authorList>
    </citation>
    <scope>NUCLEOTIDE SEQUENCE</scope>
    <source>
        <strain evidence="1">ATCC30299</strain>
    </source>
</reference>